<dbReference type="PANTHER" id="PTHR38471:SF2">
    <property type="entry name" value="FOUR HELIX BUNDLE PROTEIN"/>
    <property type="match status" value="1"/>
</dbReference>
<dbReference type="RefSeq" id="WP_039738247.1">
    <property type="nucleotide sequence ID" value="NZ_JTCM02000018.1"/>
</dbReference>
<dbReference type="NCBIfam" id="NF008911">
    <property type="entry name" value="PRK12275.1-2"/>
    <property type="match status" value="1"/>
</dbReference>
<gene>
    <name evidence="1" type="ORF">PI95_011170</name>
</gene>
<dbReference type="Proteomes" id="UP000031549">
    <property type="component" value="Unassembled WGS sequence"/>
</dbReference>
<organism evidence="1 2">
    <name type="scientific">Hassallia byssoidea VB512170</name>
    <dbReference type="NCBI Taxonomy" id="1304833"/>
    <lineage>
        <taxon>Bacteria</taxon>
        <taxon>Bacillati</taxon>
        <taxon>Cyanobacteriota</taxon>
        <taxon>Cyanophyceae</taxon>
        <taxon>Nostocales</taxon>
        <taxon>Tolypothrichaceae</taxon>
        <taxon>Hassallia</taxon>
    </lineage>
</organism>
<dbReference type="AlphaFoldDB" id="A0A846H744"/>
<dbReference type="Gene3D" id="1.20.1440.60">
    <property type="entry name" value="23S rRNA-intervening sequence"/>
    <property type="match status" value="1"/>
</dbReference>
<dbReference type="NCBIfam" id="TIGR02436">
    <property type="entry name" value="four helix bundle protein"/>
    <property type="match status" value="1"/>
</dbReference>
<dbReference type="EMBL" id="JTCM02000018">
    <property type="protein sequence ID" value="NEU73105.1"/>
    <property type="molecule type" value="Genomic_DNA"/>
</dbReference>
<dbReference type="SUPFAM" id="SSF158446">
    <property type="entry name" value="IVS-encoded protein-like"/>
    <property type="match status" value="1"/>
</dbReference>
<reference evidence="1 2" key="1">
    <citation type="journal article" date="2015" name="Genome Announc.">
        <title>Draft Genome Sequence of Cyanobacterium Hassallia byssoidea Strain VB512170, Isolated from Monuments in India.</title>
        <authorList>
            <person name="Singh D."/>
            <person name="Chandrababunaidu M.M."/>
            <person name="Panda A."/>
            <person name="Sen D."/>
            <person name="Bhattacharyya S."/>
            <person name="Adhikary S.P."/>
            <person name="Tripathy S."/>
        </authorList>
    </citation>
    <scope>NUCLEOTIDE SEQUENCE [LARGE SCALE GENOMIC DNA]</scope>
    <source>
        <strain evidence="1 2">VB512170</strain>
    </source>
</reference>
<dbReference type="Pfam" id="PF05635">
    <property type="entry name" value="23S_rRNA_IVP"/>
    <property type="match status" value="1"/>
</dbReference>
<protein>
    <submittedName>
        <fullName evidence="1">Four helix bundle protein</fullName>
    </submittedName>
</protein>
<comment type="caution">
    <text evidence="1">The sequence shown here is derived from an EMBL/GenBank/DDBJ whole genome shotgun (WGS) entry which is preliminary data.</text>
</comment>
<evidence type="ECO:0000313" key="2">
    <source>
        <dbReference type="Proteomes" id="UP000031549"/>
    </source>
</evidence>
<dbReference type="CDD" id="cd16377">
    <property type="entry name" value="23S_rRNA_IVP_like"/>
    <property type="match status" value="1"/>
</dbReference>
<sequence>MANCEIRSYQDLQVWQEGMNLAEACYQLTRTFPKDELYGMTSQIRRASASIPANVAEGYGREYRAEYIRHLRIAQGSLKELETHLLLSARAGVGLTTTQAVNPILNKSESVGKLLRALIRSLEKKGVGSGE</sequence>
<dbReference type="InterPro" id="IPR036583">
    <property type="entry name" value="23S_rRNA_IVS_sf"/>
</dbReference>
<evidence type="ECO:0000313" key="1">
    <source>
        <dbReference type="EMBL" id="NEU73105.1"/>
    </source>
</evidence>
<keyword evidence="2" id="KW-1185">Reference proteome</keyword>
<proteinExistence type="predicted"/>
<dbReference type="PANTHER" id="PTHR38471">
    <property type="entry name" value="FOUR HELIX BUNDLE PROTEIN"/>
    <property type="match status" value="1"/>
</dbReference>
<name>A0A846H744_9CYAN</name>
<dbReference type="InterPro" id="IPR012657">
    <property type="entry name" value="23S_rRNA-intervening_sequence"/>
</dbReference>
<accession>A0A846H744</accession>